<proteinExistence type="inferred from homology"/>
<evidence type="ECO:0000256" key="1">
    <source>
        <dbReference type="ARBA" id="ARBA00001670"/>
    </source>
</evidence>
<protein>
    <recommendedName>
        <fullName evidence="6">Dipeptidase</fullName>
        <ecNumber evidence="6">3.4.-.-</ecNumber>
    </recommendedName>
</protein>
<dbReference type="GO" id="GO:0016787">
    <property type="term" value="F:hydrolase activity"/>
    <property type="evidence" value="ECO:0007669"/>
    <property type="project" value="UniProtKB-KW"/>
</dbReference>
<dbReference type="Gene3D" id="3.60.60.10">
    <property type="entry name" value="Penicillin V Acylase, Chain A"/>
    <property type="match status" value="1"/>
</dbReference>
<keyword evidence="4 6" id="KW-0378">Hydrolase</keyword>
<name>A0ABZ0SJD8_9GAMM</name>
<evidence type="ECO:0000256" key="7">
    <source>
        <dbReference type="SAM" id="SignalP"/>
    </source>
</evidence>
<keyword evidence="3 6" id="KW-0645">Protease</keyword>
<dbReference type="PANTHER" id="PTHR12994:SF17">
    <property type="entry name" value="LD30995P"/>
    <property type="match status" value="1"/>
</dbReference>
<comment type="catalytic activity">
    <reaction evidence="1">
        <text>an L-aminoacyl-L-amino acid + H2O = 2 an L-alpha-amino acid</text>
        <dbReference type="Rhea" id="RHEA:48940"/>
        <dbReference type="ChEBI" id="CHEBI:15377"/>
        <dbReference type="ChEBI" id="CHEBI:59869"/>
        <dbReference type="ChEBI" id="CHEBI:77460"/>
        <dbReference type="EC" id="3.4.13.19"/>
    </reaction>
</comment>
<evidence type="ECO:0000256" key="6">
    <source>
        <dbReference type="RuleBase" id="RU364089"/>
    </source>
</evidence>
<reference evidence="8 9" key="1">
    <citation type="journal article" date="2023" name="Microorganisms">
        <title>Thiorhodovibrio frisius and Trv. litoralis spp. nov., Two Novel Members from a Clade of Fastidious Purple Sulfur Bacteria That Exhibit Unique Red-Shifted Light-Harvesting Capabilities.</title>
        <authorList>
            <person name="Methner A."/>
            <person name="Kuzyk S.B."/>
            <person name="Petersen J."/>
            <person name="Bauer S."/>
            <person name="Brinkmann H."/>
            <person name="Sichau K."/>
            <person name="Wanner G."/>
            <person name="Wolf J."/>
            <person name="Neumann-Schaal M."/>
            <person name="Henke P."/>
            <person name="Tank M."/>
            <person name="Sproer C."/>
            <person name="Bunk B."/>
            <person name="Overmann J."/>
        </authorList>
    </citation>
    <scope>NUCLEOTIDE SEQUENCE [LARGE SCALE GENOMIC DNA]</scope>
    <source>
        <strain evidence="8 9">DSM 6702</strain>
    </source>
</reference>
<comment type="similarity">
    <text evidence="2 6">Belongs to the peptidase C69 family.</text>
</comment>
<dbReference type="RefSeq" id="WP_328985624.1">
    <property type="nucleotide sequence ID" value="NZ_CP121472.1"/>
</dbReference>
<feature type="signal peptide" evidence="7">
    <location>
        <begin position="1"/>
        <end position="20"/>
    </location>
</feature>
<accession>A0ABZ0SJD8</accession>
<feature type="chain" id="PRO_5046134644" description="Dipeptidase" evidence="7">
    <location>
        <begin position="21"/>
        <end position="511"/>
    </location>
</feature>
<keyword evidence="7" id="KW-0732">Signal</keyword>
<sequence>MNKRLICLATGLYLAGTLQAALACTTIIVGKGASVDGSLIIARNEDTSNAVDPQLIMRHDPSTEDYVFRSNSFGNPANNQFSWQMPAGTLGYVAFPEWESVQAGNPSFEEVGFNDRGVALSATETIFNSDAVLAVDPYLVETGIGEDGITTVVLPQAASARHGVLLLGYIIEHVGAGEGFGVAFTDAHEAWYLETVSGHHWVAQRIPDDAYFVSANQGRFQQVNLSDPLNVMASAGLAVFLIEQGLYDPSQGPLDLFACCIANGTHDQTYNYPRVERLLSLYSGLDETGKDGRFSLFPTPSEKLSIADVARGLRDYYQGTTHDPYTHQNPQEPWRPISVLRASLSHITQTRSELPVAIGRVNYIALGMTALSAYVPIYWGLSELPAEYQHASDQADDESLFWRYRKLQTLVFQDYPRFAPKVQQAIHAFEQENAREQRQMEQAYLASYQQEPAFAKSLIQKFTGAMLTRQRVMLDQLTTTLARQLDMQDLRNDDYTRMIHEIETSYHFHGA</sequence>
<keyword evidence="9" id="KW-1185">Reference proteome</keyword>
<dbReference type="EMBL" id="CP121472">
    <property type="protein sequence ID" value="WPL19871.1"/>
    <property type="molecule type" value="Genomic_DNA"/>
</dbReference>
<dbReference type="PANTHER" id="PTHR12994">
    <property type="entry name" value="SECERNIN"/>
    <property type="match status" value="1"/>
</dbReference>
<dbReference type="Pfam" id="PF03577">
    <property type="entry name" value="Peptidase_C69"/>
    <property type="match status" value="1"/>
</dbReference>
<organism evidence="8 9">
    <name type="scientific">Thiorhodovibrio winogradskyi</name>
    <dbReference type="NCBI Taxonomy" id="77007"/>
    <lineage>
        <taxon>Bacteria</taxon>
        <taxon>Pseudomonadati</taxon>
        <taxon>Pseudomonadota</taxon>
        <taxon>Gammaproteobacteria</taxon>
        <taxon>Chromatiales</taxon>
        <taxon>Chromatiaceae</taxon>
        <taxon>Thiorhodovibrio</taxon>
    </lineage>
</organism>
<dbReference type="EC" id="3.4.-.-" evidence="6"/>
<dbReference type="InterPro" id="IPR047804">
    <property type="entry name" value="C69_dipept_A-like"/>
</dbReference>
<keyword evidence="5 6" id="KW-0224">Dipeptidase</keyword>
<dbReference type="InterPro" id="IPR005322">
    <property type="entry name" value="Peptidase_C69"/>
</dbReference>
<dbReference type="Proteomes" id="UP001432180">
    <property type="component" value="Chromosome"/>
</dbReference>
<gene>
    <name evidence="8" type="primary">pepD</name>
    <name evidence="8" type="ORF">Thiowin_05018</name>
</gene>
<dbReference type="PROSITE" id="PS51257">
    <property type="entry name" value="PROKAR_LIPOPROTEIN"/>
    <property type="match status" value="1"/>
</dbReference>
<dbReference type="NCBIfam" id="NF033678">
    <property type="entry name" value="C69_fam_dipept"/>
    <property type="match status" value="1"/>
</dbReference>
<evidence type="ECO:0000256" key="4">
    <source>
        <dbReference type="ARBA" id="ARBA00022801"/>
    </source>
</evidence>
<evidence type="ECO:0000313" key="8">
    <source>
        <dbReference type="EMBL" id="WPL19871.1"/>
    </source>
</evidence>
<evidence type="ECO:0000256" key="3">
    <source>
        <dbReference type="ARBA" id="ARBA00022670"/>
    </source>
</evidence>
<evidence type="ECO:0000256" key="5">
    <source>
        <dbReference type="ARBA" id="ARBA00022997"/>
    </source>
</evidence>
<evidence type="ECO:0000256" key="2">
    <source>
        <dbReference type="ARBA" id="ARBA00007225"/>
    </source>
</evidence>
<evidence type="ECO:0000313" key="9">
    <source>
        <dbReference type="Proteomes" id="UP001432180"/>
    </source>
</evidence>